<dbReference type="OrthoDB" id="9794954at2"/>
<comment type="pathway">
    <text evidence="2">Pyrimidine metabolism; UMP biosynthesis via de novo pathway.</text>
</comment>
<evidence type="ECO:0000256" key="3">
    <source>
        <dbReference type="ARBA" id="ARBA00022630"/>
    </source>
</evidence>
<dbReference type="PANTHER" id="PTHR48109">
    <property type="entry name" value="DIHYDROOROTATE DEHYDROGENASE (QUINONE), MITOCHONDRIAL-RELATED"/>
    <property type="match status" value="1"/>
</dbReference>
<dbReference type="Proteomes" id="UP000396862">
    <property type="component" value="Unassembled WGS sequence"/>
</dbReference>
<dbReference type="InterPro" id="IPR012135">
    <property type="entry name" value="Dihydroorotate_DH_1_2"/>
</dbReference>
<sequence length="331" mass="36835">MANLTTTYLGLNLKNPLVAGSSGLTNSVEKIVEMEKNGVGAVVLKSLFEEQINNEVNVLLSKDLQNTAYPEAEDYIRTYLHDNTLHHYIELVKAAKEATSIPIIASINCVSGNEWMGFAREIEKAGADALEVNAFIVPTDRKIKSEEIEERYLEILTEVKKVVNIPVAMKIGPQFSNLVSMVDRLYAHGAAGVVMFNRFYEPDINLDKLAISAAEVFSSPADIRQSLRWVGIISGTLKRIDIAASTGIHDGEGLVKQLLAGATVGQVCSAMYVNGIPVVKEMVDYLEKFMKKWNFKSLDEFRGRLSYSNLPNPVLYERAQFMKYFSNNVNE</sequence>
<reference evidence="9 10" key="1">
    <citation type="submission" date="2018-03" db="EMBL/GenBank/DDBJ databases">
        <title>Genomic Encyclopedia of Archaeal and Bacterial Type Strains, Phase II (KMG-II): from individual species to whole genera.</title>
        <authorList>
            <person name="Goeker M."/>
        </authorList>
    </citation>
    <scope>NUCLEOTIDE SEQUENCE [LARGE SCALE GENOMIC DNA]</scope>
    <source>
        <strain evidence="9 10">DSM 27267</strain>
    </source>
</reference>
<dbReference type="RefSeq" id="WP_106541737.1">
    <property type="nucleotide sequence ID" value="NZ_BLAU01000001.1"/>
</dbReference>
<dbReference type="Pfam" id="PF01180">
    <property type="entry name" value="DHO_dh"/>
    <property type="match status" value="1"/>
</dbReference>
<proteinExistence type="predicted"/>
<evidence type="ECO:0000256" key="2">
    <source>
        <dbReference type="ARBA" id="ARBA00004725"/>
    </source>
</evidence>
<keyword evidence="5" id="KW-0665">Pyrimidine biosynthesis</keyword>
<name>A0A2P8CG66_9BACT</name>
<evidence type="ECO:0000256" key="4">
    <source>
        <dbReference type="ARBA" id="ARBA00022643"/>
    </source>
</evidence>
<dbReference type="PANTHER" id="PTHR48109:SF3">
    <property type="entry name" value="SLL0744 PROTEIN"/>
    <property type="match status" value="1"/>
</dbReference>
<gene>
    <name evidence="9" type="ORF">CLV93_103330</name>
    <name evidence="8" type="ORF">JCM18694_36990</name>
</gene>
<feature type="domain" description="Dihydroorotate dehydrogenase catalytic" evidence="7">
    <location>
        <begin position="4"/>
        <end position="290"/>
    </location>
</feature>
<evidence type="ECO:0000313" key="11">
    <source>
        <dbReference type="Proteomes" id="UP000396862"/>
    </source>
</evidence>
<organism evidence="9 10">
    <name type="scientific">Prolixibacter denitrificans</name>
    <dbReference type="NCBI Taxonomy" id="1541063"/>
    <lineage>
        <taxon>Bacteria</taxon>
        <taxon>Pseudomonadati</taxon>
        <taxon>Bacteroidota</taxon>
        <taxon>Bacteroidia</taxon>
        <taxon>Marinilabiliales</taxon>
        <taxon>Prolixibacteraceae</taxon>
        <taxon>Prolixibacter</taxon>
    </lineage>
</organism>
<evidence type="ECO:0000313" key="9">
    <source>
        <dbReference type="EMBL" id="PSK83912.1"/>
    </source>
</evidence>
<evidence type="ECO:0000256" key="6">
    <source>
        <dbReference type="ARBA" id="ARBA00023002"/>
    </source>
</evidence>
<dbReference type="SUPFAM" id="SSF51395">
    <property type="entry name" value="FMN-linked oxidoreductases"/>
    <property type="match status" value="1"/>
</dbReference>
<keyword evidence="4" id="KW-0288">FMN</keyword>
<dbReference type="InterPro" id="IPR005720">
    <property type="entry name" value="Dihydroorotate_DH_cat"/>
</dbReference>
<dbReference type="Gene3D" id="3.20.20.70">
    <property type="entry name" value="Aldolase class I"/>
    <property type="match status" value="1"/>
</dbReference>
<evidence type="ECO:0000313" key="10">
    <source>
        <dbReference type="Proteomes" id="UP000240621"/>
    </source>
</evidence>
<comment type="caution">
    <text evidence="9">The sequence shown here is derived from an EMBL/GenBank/DDBJ whole genome shotgun (WGS) entry which is preliminary data.</text>
</comment>
<keyword evidence="3" id="KW-0285">Flavoprotein</keyword>
<dbReference type="EMBL" id="BLAU01000001">
    <property type="protein sequence ID" value="GET23453.1"/>
    <property type="molecule type" value="Genomic_DNA"/>
</dbReference>
<dbReference type="AlphaFoldDB" id="A0A2P8CG66"/>
<keyword evidence="11" id="KW-1185">Reference proteome</keyword>
<evidence type="ECO:0000256" key="1">
    <source>
        <dbReference type="ARBA" id="ARBA00001917"/>
    </source>
</evidence>
<dbReference type="InterPro" id="IPR013785">
    <property type="entry name" value="Aldolase_TIM"/>
</dbReference>
<reference evidence="8 11" key="2">
    <citation type="submission" date="2019-10" db="EMBL/GenBank/DDBJ databases">
        <title>Prolixibacter strains distinguished by the presence of nitrate reductase genes were adept at nitrate-dependent anaerobic corrosion of metallic iron and carbon steel.</title>
        <authorList>
            <person name="Iino T."/>
            <person name="Shono N."/>
            <person name="Ito K."/>
            <person name="Nakamura R."/>
            <person name="Sueoka K."/>
            <person name="Harayama S."/>
            <person name="Ohkuma M."/>
        </authorList>
    </citation>
    <scope>NUCLEOTIDE SEQUENCE [LARGE SCALE GENOMIC DNA]</scope>
    <source>
        <strain evidence="8 11">MIC1-1</strain>
    </source>
</reference>
<accession>A0A2P8CG66</accession>
<dbReference type="CDD" id="cd04739">
    <property type="entry name" value="DHOD_like"/>
    <property type="match status" value="1"/>
</dbReference>
<dbReference type="Proteomes" id="UP000240621">
    <property type="component" value="Unassembled WGS sequence"/>
</dbReference>
<dbReference type="GO" id="GO:0004152">
    <property type="term" value="F:dihydroorotate dehydrogenase activity"/>
    <property type="evidence" value="ECO:0007669"/>
    <property type="project" value="InterPro"/>
</dbReference>
<dbReference type="GO" id="GO:0006207">
    <property type="term" value="P:'de novo' pyrimidine nucleobase biosynthetic process"/>
    <property type="evidence" value="ECO:0007669"/>
    <property type="project" value="TreeGrafter"/>
</dbReference>
<dbReference type="PIRSF" id="PIRSF000164">
    <property type="entry name" value="DHO_oxidase"/>
    <property type="match status" value="1"/>
</dbReference>
<dbReference type="EMBL" id="PYGC01000003">
    <property type="protein sequence ID" value="PSK83912.1"/>
    <property type="molecule type" value="Genomic_DNA"/>
</dbReference>
<evidence type="ECO:0000256" key="5">
    <source>
        <dbReference type="ARBA" id="ARBA00022975"/>
    </source>
</evidence>
<comment type="cofactor">
    <cofactor evidence="1">
        <name>FMN</name>
        <dbReference type="ChEBI" id="CHEBI:58210"/>
    </cofactor>
</comment>
<dbReference type="UniPathway" id="UPA00070"/>
<protein>
    <submittedName>
        <fullName evidence="8">Diguanylate cyclase</fullName>
    </submittedName>
    <submittedName>
        <fullName evidence="9">Dihydroorotate dehydrogenase (Fumarate)</fullName>
    </submittedName>
</protein>
<dbReference type="InterPro" id="IPR050074">
    <property type="entry name" value="DHO_dehydrogenase"/>
</dbReference>
<dbReference type="NCBIfam" id="NF005741">
    <property type="entry name" value="PRK07565.1"/>
    <property type="match status" value="1"/>
</dbReference>
<evidence type="ECO:0000259" key="7">
    <source>
        <dbReference type="Pfam" id="PF01180"/>
    </source>
</evidence>
<dbReference type="GO" id="GO:0044205">
    <property type="term" value="P:'de novo' UMP biosynthetic process"/>
    <property type="evidence" value="ECO:0007669"/>
    <property type="project" value="UniProtKB-UniPathway"/>
</dbReference>
<dbReference type="GO" id="GO:0005737">
    <property type="term" value="C:cytoplasm"/>
    <property type="evidence" value="ECO:0007669"/>
    <property type="project" value="InterPro"/>
</dbReference>
<evidence type="ECO:0000313" key="8">
    <source>
        <dbReference type="EMBL" id="GET23453.1"/>
    </source>
</evidence>
<keyword evidence="6" id="KW-0560">Oxidoreductase</keyword>